<proteinExistence type="predicted"/>
<dbReference type="EMBL" id="CP092365">
    <property type="protein sequence ID" value="ULN53879.1"/>
    <property type="molecule type" value="Genomic_DNA"/>
</dbReference>
<gene>
    <name evidence="1" type="ORF">MIU77_06170</name>
</gene>
<accession>A0ABY3U4Q4</accession>
<sequence length="381" mass="39658">MQLALRPTAGRDPSPDATRTRPLVAAGAAIMGAGLIIANPASPVLPDVQARAVNLTAVEDLFGDFGTYSQVVTDSLQGSLQGMVNVVIGGNGPSNGLVGMAPMIADALQNGDLLEVVQILNWDLLFDMQGIFQPLFDHTVRGTGEFVNGITGIPGMLFADLGDATGFDPLNNVGDLWSVFSDFGTWKGLANGVMSPEIGVAFQLGESAGAIGEAFSGGEFGTAFGEITDLPGALAEAFFSGYAFSGNDPFSGLLNSGGLLDQLLVRIPEKMFDAVGLEELAAANPLNGVFNADLYGDLFGGLFDGDLLNGLFDGNLFDGAGELVNPSMFTDLFTGDLFGGLGELFDPGMFTELLGGDMLSGLGDLFNPMWFIDMITSMFLG</sequence>
<reference evidence="1" key="1">
    <citation type="submission" date="2022-08" db="EMBL/GenBank/DDBJ databases">
        <title>Complete genome sequence of 14 non-tuberculosis mycobacteria type-strains.</title>
        <authorList>
            <person name="Igarashi Y."/>
            <person name="Osugi A."/>
            <person name="Mitarai S."/>
        </authorList>
    </citation>
    <scope>NUCLEOTIDE SEQUENCE</scope>
    <source>
        <strain evidence="1">DSM 45575</strain>
    </source>
</reference>
<evidence type="ECO:0000313" key="2">
    <source>
        <dbReference type="Proteomes" id="UP001055200"/>
    </source>
</evidence>
<keyword evidence="2" id="KW-1185">Reference proteome</keyword>
<protein>
    <recommendedName>
        <fullName evidence="3">PE-PGRS family protein</fullName>
    </recommendedName>
</protein>
<evidence type="ECO:0000313" key="1">
    <source>
        <dbReference type="EMBL" id="ULN53879.1"/>
    </source>
</evidence>
<organism evidence="1 2">
    <name type="scientific">Mycolicibacillus parakoreensis</name>
    <dbReference type="NCBI Taxonomy" id="1069221"/>
    <lineage>
        <taxon>Bacteria</taxon>
        <taxon>Bacillati</taxon>
        <taxon>Actinomycetota</taxon>
        <taxon>Actinomycetes</taxon>
        <taxon>Mycobacteriales</taxon>
        <taxon>Mycobacteriaceae</taxon>
        <taxon>Mycolicibacillus</taxon>
    </lineage>
</organism>
<name>A0ABY3U4Q4_9MYCO</name>
<dbReference type="Proteomes" id="UP001055200">
    <property type="component" value="Chromosome"/>
</dbReference>
<evidence type="ECO:0008006" key="3">
    <source>
        <dbReference type="Google" id="ProtNLM"/>
    </source>
</evidence>
<dbReference type="RefSeq" id="WP_240172123.1">
    <property type="nucleotide sequence ID" value="NZ_CP092365.1"/>
</dbReference>